<keyword evidence="3" id="KW-1185">Reference proteome</keyword>
<dbReference type="Proteomes" id="UP001144471">
    <property type="component" value="Unassembled WGS sequence"/>
</dbReference>
<accession>A0A9W6LPG0</accession>
<feature type="domain" description="DUF4376" evidence="1">
    <location>
        <begin position="96"/>
        <end position="198"/>
    </location>
</feature>
<sequence>MRVYKKKKMDPHYRYPSYIQLWKLLEEVREPVEVEEGVVEEKVTGYYYDTLELPHRIEFDQLREVDEEGNVIVEDYITENRESLLVEARGLELEAAKSKKELEITNHRDKVRAEHLVEWEGHKQRIRKEDTSDLDTIKTLAGINGNQYWFFSDKSVEQLTPGQITSLGDTMHIAVMELYRKEAAMKTEINSMLTVEEVQAYSIAELWGQI</sequence>
<evidence type="ECO:0000313" key="2">
    <source>
        <dbReference type="EMBL" id="GLI57708.1"/>
    </source>
</evidence>
<evidence type="ECO:0000313" key="3">
    <source>
        <dbReference type="Proteomes" id="UP001144471"/>
    </source>
</evidence>
<organism evidence="2 3">
    <name type="scientific">Propionigenium maris DSM 9537</name>
    <dbReference type="NCBI Taxonomy" id="1123000"/>
    <lineage>
        <taxon>Bacteria</taxon>
        <taxon>Fusobacteriati</taxon>
        <taxon>Fusobacteriota</taxon>
        <taxon>Fusobacteriia</taxon>
        <taxon>Fusobacteriales</taxon>
        <taxon>Fusobacteriaceae</taxon>
        <taxon>Propionigenium</taxon>
    </lineage>
</organism>
<dbReference type="InterPro" id="IPR025484">
    <property type="entry name" value="DUF4376"/>
</dbReference>
<evidence type="ECO:0000259" key="1">
    <source>
        <dbReference type="Pfam" id="PF14301"/>
    </source>
</evidence>
<gene>
    <name evidence="2" type="ORF">PM10SUCC1_32220</name>
</gene>
<dbReference type="EMBL" id="BSDY01000023">
    <property type="protein sequence ID" value="GLI57708.1"/>
    <property type="molecule type" value="Genomic_DNA"/>
</dbReference>
<proteinExistence type="predicted"/>
<reference evidence="2" key="1">
    <citation type="submission" date="2022-12" db="EMBL/GenBank/DDBJ databases">
        <title>Reference genome sequencing for broad-spectrum identification of bacterial and archaeal isolates by mass spectrometry.</title>
        <authorList>
            <person name="Sekiguchi Y."/>
            <person name="Tourlousse D.M."/>
        </authorList>
    </citation>
    <scope>NUCLEOTIDE SEQUENCE</scope>
    <source>
        <strain evidence="2">10succ1</strain>
    </source>
</reference>
<name>A0A9W6LPG0_9FUSO</name>
<dbReference type="RefSeq" id="WP_281837384.1">
    <property type="nucleotide sequence ID" value="NZ_BSDY01000023.1"/>
</dbReference>
<protein>
    <recommendedName>
        <fullName evidence="1">DUF4376 domain-containing protein</fullName>
    </recommendedName>
</protein>
<comment type="caution">
    <text evidence="2">The sequence shown here is derived from an EMBL/GenBank/DDBJ whole genome shotgun (WGS) entry which is preliminary data.</text>
</comment>
<dbReference type="Pfam" id="PF14301">
    <property type="entry name" value="DUF4376"/>
    <property type="match status" value="1"/>
</dbReference>
<dbReference type="AlphaFoldDB" id="A0A9W6LPG0"/>